<dbReference type="Gene3D" id="1.20.1250.20">
    <property type="entry name" value="MFS general substrate transporter like domains"/>
    <property type="match status" value="1"/>
</dbReference>
<keyword evidence="2" id="KW-0812">Transmembrane</keyword>
<feature type="transmembrane region" description="Helical" evidence="2">
    <location>
        <begin position="266"/>
        <end position="288"/>
    </location>
</feature>
<gene>
    <name evidence="3" type="ORF">IDM48_04915</name>
</gene>
<name>A0A7H2BM43_9MICC</name>
<feature type="transmembrane region" description="Helical" evidence="2">
    <location>
        <begin position="417"/>
        <end position="438"/>
    </location>
</feature>
<feature type="transmembrane region" description="Helical" evidence="2">
    <location>
        <begin position="53"/>
        <end position="76"/>
    </location>
</feature>
<evidence type="ECO:0000313" key="3">
    <source>
        <dbReference type="EMBL" id="QNV40739.1"/>
    </source>
</evidence>
<dbReference type="EMBL" id="CP061538">
    <property type="protein sequence ID" value="QNV40739.1"/>
    <property type="molecule type" value="Genomic_DNA"/>
</dbReference>
<keyword evidence="4" id="KW-1185">Reference proteome</keyword>
<protein>
    <recommendedName>
        <fullName evidence="5">MFS transporter</fullName>
    </recommendedName>
</protein>
<sequence length="459" mass="50027">MKHLAREMTSDTRPAESPANSGRKRRRSEKIWQKTRAMREQLRESYRPVDRQLLVFSILMRLPSFMIALSVLLVMAHQTGEVSLGAYAAGLVALSSAATQRTYRNLSRRVGYRRVLMVAATLNIPAVAFLMIQTGRFTTSGAGGSIILLLLAALLAGLTTAPLGSIMRLFWGGQYKEVKYRNNLIYASAFESILDVIALPVAAAIVGLVSILGGVQSSLFAVIVINVVGMMFVLWKPSALNPQSLGSETSEPRVEDLGKDSQQLGWLPMLGATFLGIAIGATQSALVIRAVQTETLETVGIYLGIMGVAGAVTCLFLVGNLQRFATWEGWLLISGLLVMATLTLSLPRAVFWTIFVLIFFGCAIGAALMCMDTIITRLSARGNIVLAHSSTQSTYIGGLALGYVWAVPMSNMTGQSASLLVPLVAATLFFCTGQLFGFQWRRRYEERLHLLQLERPKNK</sequence>
<feature type="transmembrane region" description="Helical" evidence="2">
    <location>
        <begin position="146"/>
        <end position="171"/>
    </location>
</feature>
<dbReference type="SUPFAM" id="SSF103473">
    <property type="entry name" value="MFS general substrate transporter"/>
    <property type="match status" value="1"/>
</dbReference>
<feature type="transmembrane region" description="Helical" evidence="2">
    <location>
        <begin position="350"/>
        <end position="371"/>
    </location>
</feature>
<feature type="region of interest" description="Disordered" evidence="1">
    <location>
        <begin position="1"/>
        <end position="31"/>
    </location>
</feature>
<feature type="transmembrane region" description="Helical" evidence="2">
    <location>
        <begin position="300"/>
        <end position="318"/>
    </location>
</feature>
<dbReference type="InterPro" id="IPR011701">
    <property type="entry name" value="MFS"/>
</dbReference>
<accession>A0A7H2BM43</accession>
<feature type="transmembrane region" description="Helical" evidence="2">
    <location>
        <begin position="218"/>
        <end position="235"/>
    </location>
</feature>
<organism evidence="3 4">
    <name type="scientific">Rothia amarae</name>
    <dbReference type="NCBI Taxonomy" id="169480"/>
    <lineage>
        <taxon>Bacteria</taxon>
        <taxon>Bacillati</taxon>
        <taxon>Actinomycetota</taxon>
        <taxon>Actinomycetes</taxon>
        <taxon>Micrococcales</taxon>
        <taxon>Micrococcaceae</taxon>
        <taxon>Rothia</taxon>
    </lineage>
</organism>
<keyword evidence="2" id="KW-1133">Transmembrane helix</keyword>
<reference evidence="3 4" key="1">
    <citation type="submission" date="2020-09" db="EMBL/GenBank/DDBJ databases">
        <title>Investigation of environmental microbe.</title>
        <authorList>
            <person name="Ou Y."/>
            <person name="Kang Q."/>
        </authorList>
    </citation>
    <scope>NUCLEOTIDE SEQUENCE [LARGE SCALE GENOMIC DNA]</scope>
    <source>
        <strain evidence="3 4">KJZ-9</strain>
    </source>
</reference>
<dbReference type="GO" id="GO:0022857">
    <property type="term" value="F:transmembrane transporter activity"/>
    <property type="evidence" value="ECO:0007669"/>
    <property type="project" value="InterPro"/>
</dbReference>
<dbReference type="InterPro" id="IPR036259">
    <property type="entry name" value="MFS_trans_sf"/>
</dbReference>
<dbReference type="AlphaFoldDB" id="A0A7H2BM43"/>
<dbReference type="RefSeq" id="WP_190618349.1">
    <property type="nucleotide sequence ID" value="NZ_CP061538.1"/>
</dbReference>
<evidence type="ECO:0000256" key="1">
    <source>
        <dbReference type="SAM" id="MobiDB-lite"/>
    </source>
</evidence>
<proteinExistence type="predicted"/>
<dbReference type="PANTHER" id="PTHR23542">
    <property type="match status" value="1"/>
</dbReference>
<feature type="transmembrane region" description="Helical" evidence="2">
    <location>
        <begin position="115"/>
        <end position="134"/>
    </location>
</feature>
<dbReference type="KEGG" id="rama:IDM48_04915"/>
<evidence type="ECO:0000313" key="4">
    <source>
        <dbReference type="Proteomes" id="UP000516421"/>
    </source>
</evidence>
<evidence type="ECO:0000256" key="2">
    <source>
        <dbReference type="SAM" id="Phobius"/>
    </source>
</evidence>
<evidence type="ECO:0008006" key="5">
    <source>
        <dbReference type="Google" id="ProtNLM"/>
    </source>
</evidence>
<feature type="transmembrane region" description="Helical" evidence="2">
    <location>
        <begin position="82"/>
        <end position="103"/>
    </location>
</feature>
<dbReference type="Proteomes" id="UP000516421">
    <property type="component" value="Chromosome"/>
</dbReference>
<feature type="transmembrane region" description="Helical" evidence="2">
    <location>
        <begin position="383"/>
        <end position="405"/>
    </location>
</feature>
<keyword evidence="2" id="KW-0472">Membrane</keyword>
<dbReference type="PANTHER" id="PTHR23542:SF1">
    <property type="entry name" value="MAJOR FACILITATOR SUPERFAMILY (MFS) PROFILE DOMAIN-CONTAINING PROTEIN"/>
    <property type="match status" value="1"/>
</dbReference>
<feature type="compositionally biased region" description="Basic and acidic residues" evidence="1">
    <location>
        <begin position="1"/>
        <end position="14"/>
    </location>
</feature>
<dbReference type="Pfam" id="PF07690">
    <property type="entry name" value="MFS_1"/>
    <property type="match status" value="1"/>
</dbReference>
<feature type="transmembrane region" description="Helical" evidence="2">
    <location>
        <begin position="192"/>
        <end position="212"/>
    </location>
</feature>
<feature type="transmembrane region" description="Helical" evidence="2">
    <location>
        <begin position="325"/>
        <end position="344"/>
    </location>
</feature>